<evidence type="ECO:0000256" key="3">
    <source>
        <dbReference type="SAM" id="MobiDB-lite"/>
    </source>
</evidence>
<dbReference type="RefSeq" id="WP_180284685.1">
    <property type="nucleotide sequence ID" value="NZ_JABFDB010000022.1"/>
</dbReference>
<reference evidence="4 5" key="1">
    <citation type="submission" date="2020-05" db="EMBL/GenBank/DDBJ databases">
        <title>Azospirillum oleiclasticum sp. nov, a nitrogen-fixing and heavy crude oil-emulsifying bacterium isolated from the crude oil of Yumen Oilfield.</title>
        <authorList>
            <person name="Wu D."/>
            <person name="Cai M."/>
            <person name="Zhang X."/>
        </authorList>
    </citation>
    <scope>NUCLEOTIDE SEQUENCE [LARGE SCALE GENOMIC DNA]</scope>
    <source>
        <strain evidence="4 5">ROY-1-1-2</strain>
    </source>
</reference>
<evidence type="ECO:0000256" key="2">
    <source>
        <dbReference type="PROSITE-ProRule" id="PRU00339"/>
    </source>
</evidence>
<evidence type="ECO:0000313" key="5">
    <source>
        <dbReference type="Proteomes" id="UP000584642"/>
    </source>
</evidence>
<dbReference type="InterPro" id="IPR014162">
    <property type="entry name" value="CpoB_C"/>
</dbReference>
<dbReference type="InterPro" id="IPR011990">
    <property type="entry name" value="TPR-like_helical_dom_sf"/>
</dbReference>
<dbReference type="InterPro" id="IPR019734">
    <property type="entry name" value="TPR_rpt"/>
</dbReference>
<protein>
    <recommendedName>
        <fullName evidence="1">Cell division coordinator CpoB</fullName>
    </recommendedName>
</protein>
<keyword evidence="2" id="KW-0802">TPR repeat</keyword>
<feature type="signal peptide" evidence="1">
    <location>
        <begin position="1"/>
        <end position="23"/>
    </location>
</feature>
<keyword evidence="1" id="KW-0732">Signal</keyword>
<organism evidence="4 5">
    <name type="scientific">Azospirillum oleiclasticum</name>
    <dbReference type="NCBI Taxonomy" id="2735135"/>
    <lineage>
        <taxon>Bacteria</taxon>
        <taxon>Pseudomonadati</taxon>
        <taxon>Pseudomonadota</taxon>
        <taxon>Alphaproteobacteria</taxon>
        <taxon>Rhodospirillales</taxon>
        <taxon>Azospirillaceae</taxon>
        <taxon>Azospirillum</taxon>
    </lineage>
</organism>
<accession>A0ABX2TIL0</accession>
<dbReference type="NCBIfam" id="TIGR02795">
    <property type="entry name" value="tol_pal_ybgF"/>
    <property type="match status" value="1"/>
</dbReference>
<keyword evidence="5" id="KW-1185">Reference proteome</keyword>
<evidence type="ECO:0000313" key="4">
    <source>
        <dbReference type="EMBL" id="NYZ22909.1"/>
    </source>
</evidence>
<dbReference type="Gene3D" id="1.25.40.10">
    <property type="entry name" value="Tetratricopeptide repeat domain"/>
    <property type="match status" value="1"/>
</dbReference>
<keyword evidence="1" id="KW-0132">Cell division</keyword>
<keyword evidence="1" id="KW-0574">Periplasm</keyword>
<sequence precursor="true">MKTTTTVAALLLGGLLCGGSALAQTLPVERLERLEAGTAALAATLGGDIQLAQANAIPPSLAADFEVRLQRMERVLSELTGRVEESTHQITQLRDRLERLNGDVDFRLSQIEKGGDGAARTAAAAPSAPATRNDPPPSTAPGTPPPAAAAAALPAGANPDRQYEHAFGLLQQSDYVKAEKAFQDFLAKNKGHTLAGNAQYWLGETYYVRGKYADAAVAFAEGVQKYPKNNKAPDNLLKLGMALGQLNQKNDACTAYKQLLQRFPEASASIKRRADTEKRKLNCPA</sequence>
<comment type="function">
    <text evidence="1">Mediates coordination of peptidoglycan synthesis and outer membrane constriction during cell division.</text>
</comment>
<dbReference type="HAMAP" id="MF_02066">
    <property type="entry name" value="CpoB"/>
    <property type="match status" value="1"/>
</dbReference>
<feature type="coiled-coil region" evidence="1">
    <location>
        <begin position="62"/>
        <end position="103"/>
    </location>
</feature>
<name>A0ABX2TIL0_9PROT</name>
<feature type="region of interest" description="Disordered" evidence="3">
    <location>
        <begin position="114"/>
        <end position="154"/>
    </location>
</feature>
<dbReference type="Pfam" id="PF13174">
    <property type="entry name" value="TPR_6"/>
    <property type="match status" value="1"/>
</dbReference>
<keyword evidence="1" id="KW-0175">Coiled coil</keyword>
<dbReference type="SUPFAM" id="SSF48452">
    <property type="entry name" value="TPR-like"/>
    <property type="match status" value="1"/>
</dbReference>
<feature type="compositionally biased region" description="Pro residues" evidence="3">
    <location>
        <begin position="134"/>
        <end position="147"/>
    </location>
</feature>
<dbReference type="Pfam" id="PF13432">
    <property type="entry name" value="TPR_16"/>
    <property type="match status" value="1"/>
</dbReference>
<dbReference type="InterPro" id="IPR034706">
    <property type="entry name" value="CpoB"/>
</dbReference>
<feature type="repeat" description="TPR" evidence="2">
    <location>
        <begin position="196"/>
        <end position="229"/>
    </location>
</feature>
<feature type="chain" id="PRO_5044912853" description="Cell division coordinator CpoB" evidence="1">
    <location>
        <begin position="24"/>
        <end position="285"/>
    </location>
</feature>
<comment type="similarity">
    <text evidence="1">Belongs to the CpoB family.</text>
</comment>
<feature type="compositionally biased region" description="Low complexity" evidence="3">
    <location>
        <begin position="118"/>
        <end position="132"/>
    </location>
</feature>
<evidence type="ECO:0000256" key="1">
    <source>
        <dbReference type="HAMAP-Rule" id="MF_02066"/>
    </source>
</evidence>
<keyword evidence="1" id="KW-0131">Cell cycle</keyword>
<dbReference type="Proteomes" id="UP000584642">
    <property type="component" value="Unassembled WGS sequence"/>
</dbReference>
<dbReference type="PROSITE" id="PS50005">
    <property type="entry name" value="TPR"/>
    <property type="match status" value="1"/>
</dbReference>
<dbReference type="EMBL" id="JABFDB010000022">
    <property type="protein sequence ID" value="NYZ22909.1"/>
    <property type="molecule type" value="Genomic_DNA"/>
</dbReference>
<dbReference type="Gene3D" id="1.20.5.110">
    <property type="match status" value="1"/>
</dbReference>
<gene>
    <name evidence="4" type="primary">ybgF</name>
    <name evidence="1" type="synonym">cpoB</name>
    <name evidence="4" type="ORF">HND93_24650</name>
</gene>
<comment type="caution">
    <text evidence="4">The sequence shown here is derived from an EMBL/GenBank/DDBJ whole genome shotgun (WGS) entry which is preliminary data.</text>
</comment>
<comment type="subcellular location">
    <subcellularLocation>
        <location evidence="1">Periplasm</location>
    </subcellularLocation>
</comment>
<proteinExistence type="inferred from homology"/>